<keyword evidence="12" id="KW-1185">Reference proteome</keyword>
<evidence type="ECO:0000256" key="4">
    <source>
        <dbReference type="ARBA" id="ARBA00022519"/>
    </source>
</evidence>
<feature type="domain" description="DUF883" evidence="9">
    <location>
        <begin position="22"/>
        <end position="59"/>
    </location>
</feature>
<comment type="caution">
    <text evidence="11">The sequence shown here is derived from an EMBL/GenBank/DDBJ whole genome shotgun (WGS) entry which is preliminary data.</text>
</comment>
<dbReference type="Pfam" id="PF19029">
    <property type="entry name" value="DUF883_C"/>
    <property type="match status" value="1"/>
</dbReference>
<dbReference type="InterPro" id="IPR043605">
    <property type="entry name" value="DUF883_C"/>
</dbReference>
<dbReference type="Pfam" id="PF05957">
    <property type="entry name" value="DUF883"/>
    <property type="match status" value="1"/>
</dbReference>
<feature type="transmembrane region" description="Helical" evidence="8">
    <location>
        <begin position="88"/>
        <end position="106"/>
    </location>
</feature>
<keyword evidence="5 8" id="KW-0812">Transmembrane</keyword>
<evidence type="ECO:0000256" key="7">
    <source>
        <dbReference type="ARBA" id="ARBA00023136"/>
    </source>
</evidence>
<accession>A0A366HK33</accession>
<organism evidence="11 12">
    <name type="scientific">Eoetvoesiella caeni</name>
    <dbReference type="NCBI Taxonomy" id="645616"/>
    <lineage>
        <taxon>Bacteria</taxon>
        <taxon>Pseudomonadati</taxon>
        <taxon>Pseudomonadota</taxon>
        <taxon>Betaproteobacteria</taxon>
        <taxon>Burkholderiales</taxon>
        <taxon>Alcaligenaceae</taxon>
        <taxon>Eoetvoesiella</taxon>
    </lineage>
</organism>
<keyword evidence="6 8" id="KW-1133">Transmembrane helix</keyword>
<dbReference type="EMBL" id="QNRQ01000001">
    <property type="protein sequence ID" value="RBP42907.1"/>
    <property type="molecule type" value="Genomic_DNA"/>
</dbReference>
<dbReference type="AlphaFoldDB" id="A0A366HK33"/>
<evidence type="ECO:0000259" key="9">
    <source>
        <dbReference type="Pfam" id="PF05957"/>
    </source>
</evidence>
<evidence type="ECO:0000256" key="1">
    <source>
        <dbReference type="ARBA" id="ARBA00004377"/>
    </source>
</evidence>
<keyword evidence="3" id="KW-1003">Cell membrane</keyword>
<keyword evidence="4" id="KW-0997">Cell inner membrane</keyword>
<comment type="subcellular location">
    <subcellularLocation>
        <location evidence="1">Cell inner membrane</location>
        <topology evidence="1">Single-pass membrane protein</topology>
    </subcellularLocation>
</comment>
<dbReference type="PANTHER" id="PTHR35893">
    <property type="entry name" value="INNER MEMBRANE PROTEIN-RELATED"/>
    <property type="match status" value="1"/>
</dbReference>
<dbReference type="PANTHER" id="PTHR35893:SF3">
    <property type="entry name" value="INNER MEMBRANE PROTEIN"/>
    <property type="match status" value="1"/>
</dbReference>
<comment type="similarity">
    <text evidence="2">Belongs to the ElaB/YgaM/YqjD family.</text>
</comment>
<dbReference type="Proteomes" id="UP000253628">
    <property type="component" value="Unassembled WGS sequence"/>
</dbReference>
<reference evidence="11 12" key="1">
    <citation type="submission" date="2018-06" db="EMBL/GenBank/DDBJ databases">
        <title>Genomic Encyclopedia of Type Strains, Phase IV (KMG-IV): sequencing the most valuable type-strain genomes for metagenomic binning, comparative biology and taxonomic classification.</title>
        <authorList>
            <person name="Goeker M."/>
        </authorList>
    </citation>
    <scope>NUCLEOTIDE SEQUENCE [LARGE SCALE GENOMIC DNA]</scope>
    <source>
        <strain evidence="11 12">DSM 25520</strain>
    </source>
</reference>
<evidence type="ECO:0000259" key="10">
    <source>
        <dbReference type="Pfam" id="PF19029"/>
    </source>
</evidence>
<evidence type="ECO:0000313" key="12">
    <source>
        <dbReference type="Proteomes" id="UP000253628"/>
    </source>
</evidence>
<dbReference type="InterPro" id="IPR043604">
    <property type="entry name" value="DUF883_N"/>
</dbReference>
<gene>
    <name evidence="11" type="ORF">DFR37_10132</name>
</gene>
<protein>
    <submittedName>
        <fullName evidence="11">ElaB/YqjD/DUF883 family membrane-anchored ribosome-binding protein</fullName>
    </submittedName>
</protein>
<evidence type="ECO:0000256" key="3">
    <source>
        <dbReference type="ARBA" id="ARBA00022475"/>
    </source>
</evidence>
<proteinExistence type="inferred from homology"/>
<keyword evidence="7 8" id="KW-0472">Membrane</keyword>
<feature type="domain" description="DUF883" evidence="10">
    <location>
        <begin position="79"/>
        <end position="103"/>
    </location>
</feature>
<evidence type="ECO:0000256" key="2">
    <source>
        <dbReference type="ARBA" id="ARBA00010423"/>
    </source>
</evidence>
<dbReference type="InterPro" id="IPR010279">
    <property type="entry name" value="YqjD/ElaB"/>
</dbReference>
<name>A0A366HK33_9BURK</name>
<sequence length="112" mass="12576">MNGEEHRANISRRKNRVVFDWQDLVTDAEALLRSTAAYTGEEIEDARARLKHQLDSVRGHAGHWNRQAMESCRAVSGAADEYVHDHPWKLLGVVAVLGVMAGLCVGNDKRRQ</sequence>
<evidence type="ECO:0000256" key="5">
    <source>
        <dbReference type="ARBA" id="ARBA00022692"/>
    </source>
</evidence>
<dbReference type="GO" id="GO:0043022">
    <property type="term" value="F:ribosome binding"/>
    <property type="evidence" value="ECO:0007669"/>
    <property type="project" value="InterPro"/>
</dbReference>
<evidence type="ECO:0000256" key="6">
    <source>
        <dbReference type="ARBA" id="ARBA00022989"/>
    </source>
</evidence>
<evidence type="ECO:0000256" key="8">
    <source>
        <dbReference type="SAM" id="Phobius"/>
    </source>
</evidence>
<dbReference type="GO" id="GO:0005886">
    <property type="term" value="C:plasma membrane"/>
    <property type="evidence" value="ECO:0007669"/>
    <property type="project" value="UniProtKB-SubCell"/>
</dbReference>
<evidence type="ECO:0000313" key="11">
    <source>
        <dbReference type="EMBL" id="RBP42907.1"/>
    </source>
</evidence>
<dbReference type="RefSeq" id="WP_113931232.1">
    <property type="nucleotide sequence ID" value="NZ_JACCEU010000001.1"/>
</dbReference>
<dbReference type="OrthoDB" id="8640387at2"/>